<keyword evidence="7" id="KW-0560">Oxidoreductase</keyword>
<evidence type="ECO:0000256" key="4">
    <source>
        <dbReference type="ARBA" id="ARBA00022723"/>
    </source>
</evidence>
<dbReference type="PRINTS" id="PR00463">
    <property type="entry name" value="EP450I"/>
</dbReference>
<evidence type="ECO:0000256" key="6">
    <source>
        <dbReference type="PIRSR" id="PIRSR602401-1"/>
    </source>
</evidence>
<dbReference type="InterPro" id="IPR036396">
    <property type="entry name" value="Cyt_P450_sf"/>
</dbReference>
<dbReference type="HOGENOM" id="CLU_001570_14_0_1"/>
<dbReference type="AlphaFoldDB" id="M2MVR6"/>
<evidence type="ECO:0000256" key="8">
    <source>
        <dbReference type="SAM" id="SignalP"/>
    </source>
</evidence>
<keyword evidence="7" id="KW-0503">Monooxygenase</keyword>
<keyword evidence="10" id="KW-1185">Reference proteome</keyword>
<gene>
    <name evidence="9" type="ORF">BAUCODRAFT_144632</name>
</gene>
<dbReference type="GO" id="GO:0004497">
    <property type="term" value="F:monooxygenase activity"/>
    <property type="evidence" value="ECO:0007669"/>
    <property type="project" value="UniProtKB-KW"/>
</dbReference>
<dbReference type="FunFam" id="1.10.630.10:FF:000188">
    <property type="entry name" value="Cytochrome P450, putative (Eurofung)"/>
    <property type="match status" value="1"/>
</dbReference>
<name>M2MVR6_BAUPA</name>
<evidence type="ECO:0000256" key="2">
    <source>
        <dbReference type="ARBA" id="ARBA00010617"/>
    </source>
</evidence>
<dbReference type="PANTHER" id="PTHR24305">
    <property type="entry name" value="CYTOCHROME P450"/>
    <property type="match status" value="1"/>
</dbReference>
<reference evidence="9 10" key="1">
    <citation type="journal article" date="2012" name="PLoS Pathog.">
        <title>Diverse lifestyles and strategies of plant pathogenesis encoded in the genomes of eighteen Dothideomycetes fungi.</title>
        <authorList>
            <person name="Ohm R.A."/>
            <person name="Feau N."/>
            <person name="Henrissat B."/>
            <person name="Schoch C.L."/>
            <person name="Horwitz B.A."/>
            <person name="Barry K.W."/>
            <person name="Condon B.J."/>
            <person name="Copeland A.C."/>
            <person name="Dhillon B."/>
            <person name="Glaser F."/>
            <person name="Hesse C.N."/>
            <person name="Kosti I."/>
            <person name="LaButti K."/>
            <person name="Lindquist E.A."/>
            <person name="Lucas S."/>
            <person name="Salamov A.A."/>
            <person name="Bradshaw R.E."/>
            <person name="Ciuffetti L."/>
            <person name="Hamelin R.C."/>
            <person name="Kema G.H.J."/>
            <person name="Lawrence C."/>
            <person name="Scott J.A."/>
            <person name="Spatafora J.W."/>
            <person name="Turgeon B.G."/>
            <person name="de Wit P.J.G.M."/>
            <person name="Zhong S."/>
            <person name="Goodwin S.B."/>
            <person name="Grigoriev I.V."/>
        </authorList>
    </citation>
    <scope>NUCLEOTIDE SEQUENCE [LARGE SCALE GENOMIC DNA]</scope>
    <source>
        <strain evidence="9 10">UAMH 10762</strain>
    </source>
</reference>
<organism evidence="9 10">
    <name type="scientific">Baudoinia panamericana (strain UAMH 10762)</name>
    <name type="common">Angels' share fungus</name>
    <name type="synonym">Baudoinia compniacensis (strain UAMH 10762)</name>
    <dbReference type="NCBI Taxonomy" id="717646"/>
    <lineage>
        <taxon>Eukaryota</taxon>
        <taxon>Fungi</taxon>
        <taxon>Dikarya</taxon>
        <taxon>Ascomycota</taxon>
        <taxon>Pezizomycotina</taxon>
        <taxon>Dothideomycetes</taxon>
        <taxon>Dothideomycetidae</taxon>
        <taxon>Mycosphaerellales</taxon>
        <taxon>Teratosphaeriaceae</taxon>
        <taxon>Baudoinia</taxon>
    </lineage>
</organism>
<keyword evidence="4 6" id="KW-0479">Metal-binding</keyword>
<dbReference type="PRINTS" id="PR00385">
    <property type="entry name" value="P450"/>
</dbReference>
<dbReference type="OMA" id="MARFDHW"/>
<dbReference type="RefSeq" id="XP_007672241.1">
    <property type="nucleotide sequence ID" value="XM_007674051.1"/>
</dbReference>
<proteinExistence type="inferred from homology"/>
<evidence type="ECO:0000256" key="7">
    <source>
        <dbReference type="RuleBase" id="RU000461"/>
    </source>
</evidence>
<keyword evidence="5 6" id="KW-0408">Iron</keyword>
<evidence type="ECO:0000313" key="9">
    <source>
        <dbReference type="EMBL" id="EMD01057.1"/>
    </source>
</evidence>
<dbReference type="KEGG" id="bcom:BAUCODRAFT_144632"/>
<evidence type="ECO:0000256" key="3">
    <source>
        <dbReference type="ARBA" id="ARBA00022617"/>
    </source>
</evidence>
<dbReference type="STRING" id="717646.M2MVR6"/>
<evidence type="ECO:0000256" key="1">
    <source>
        <dbReference type="ARBA" id="ARBA00001971"/>
    </source>
</evidence>
<dbReference type="GO" id="GO:0005506">
    <property type="term" value="F:iron ion binding"/>
    <property type="evidence" value="ECO:0007669"/>
    <property type="project" value="InterPro"/>
</dbReference>
<protein>
    <submittedName>
        <fullName evidence="9">Uncharacterized protein</fullName>
    </submittedName>
</protein>
<dbReference type="PANTHER" id="PTHR24305:SF210">
    <property type="entry name" value="CYTOCHROME P450 MONOOXYGENASE ASQL-RELATED"/>
    <property type="match status" value="1"/>
</dbReference>
<feature type="chain" id="PRO_5004021782" evidence="8">
    <location>
        <begin position="27"/>
        <end position="504"/>
    </location>
</feature>
<dbReference type="InterPro" id="IPR050121">
    <property type="entry name" value="Cytochrome_P450_monoxygenase"/>
</dbReference>
<dbReference type="GeneID" id="19108510"/>
<dbReference type="EMBL" id="KB445550">
    <property type="protein sequence ID" value="EMD01057.1"/>
    <property type="molecule type" value="Genomic_DNA"/>
</dbReference>
<dbReference type="InterPro" id="IPR017972">
    <property type="entry name" value="Cyt_P450_CS"/>
</dbReference>
<dbReference type="PROSITE" id="PS00086">
    <property type="entry name" value="CYTOCHROME_P450"/>
    <property type="match status" value="1"/>
</dbReference>
<keyword evidence="8" id="KW-0732">Signal</keyword>
<dbReference type="GO" id="GO:0020037">
    <property type="term" value="F:heme binding"/>
    <property type="evidence" value="ECO:0007669"/>
    <property type="project" value="InterPro"/>
</dbReference>
<feature type="signal peptide" evidence="8">
    <location>
        <begin position="1"/>
        <end position="26"/>
    </location>
</feature>
<evidence type="ECO:0000313" key="10">
    <source>
        <dbReference type="Proteomes" id="UP000011761"/>
    </source>
</evidence>
<dbReference type="eggNOG" id="KOG0158">
    <property type="taxonomic scope" value="Eukaryota"/>
</dbReference>
<comment type="cofactor">
    <cofactor evidence="1 6">
        <name>heme</name>
        <dbReference type="ChEBI" id="CHEBI:30413"/>
    </cofactor>
</comment>
<feature type="binding site" description="axial binding residue" evidence="6">
    <location>
        <position position="446"/>
    </location>
    <ligand>
        <name>heme</name>
        <dbReference type="ChEBI" id="CHEBI:30413"/>
    </ligand>
    <ligandPart>
        <name>Fe</name>
        <dbReference type="ChEBI" id="CHEBI:18248"/>
    </ligandPart>
</feature>
<keyword evidence="3 6" id="KW-0349">Heme</keyword>
<dbReference type="InterPro" id="IPR001128">
    <property type="entry name" value="Cyt_P450"/>
</dbReference>
<comment type="similarity">
    <text evidence="2 7">Belongs to the cytochrome P450 family.</text>
</comment>
<dbReference type="GO" id="GO:0016705">
    <property type="term" value="F:oxidoreductase activity, acting on paired donors, with incorporation or reduction of molecular oxygen"/>
    <property type="evidence" value="ECO:0007669"/>
    <property type="project" value="InterPro"/>
</dbReference>
<accession>M2MVR6</accession>
<dbReference type="InterPro" id="IPR002401">
    <property type="entry name" value="Cyt_P450_E_grp-I"/>
</dbReference>
<sequence length="504" mass="57048">MPDLYRPSWVMVALSLLFSLVPFTLATSVLQYWRLRKIPGPPAAAWTNLWLMWQMNRKESFYETRKRLHQRYGPVQRYGPNRVMFSDLSAVPVILGTTNILPKASNHEPLKAWVNGSEVLSFVALTDDAKAARLKRNLHATFSSHGVLGYEAHVDHTVSELVGHLQTAGSMVDLADWLSWFAFDTVARIGFSEDQGFMSRRQDVDGALEAGRRRFEHWNFWWTLPSLEGLIYKNWVARNRKKSRSSIMRLAMQVVERRKAKGGLGTHNDLLDLYMQSAESDPQLFSPSTILGLTITTMQAGAETTAYSTAICMFCLVRDKHVLAKLRAEIESVAPPTAEGWDLPPTAVLRKLPYLEACIKESGRLYPSINIMLERTVTDGHEDIAGVHVPKGTIVAINTAGLNTNPNIYGADFETYRPERWLEGSEEQRILMNRANLAFSAGKRMCLGINVAWLEMRKAISALVMNFEMELAYPERGLKQMPGIFGYAEEVKVNIWPRRQDTKV</sequence>
<dbReference type="OrthoDB" id="3934656at2759"/>
<dbReference type="Pfam" id="PF00067">
    <property type="entry name" value="p450"/>
    <property type="match status" value="1"/>
</dbReference>
<dbReference type="Proteomes" id="UP000011761">
    <property type="component" value="Unassembled WGS sequence"/>
</dbReference>
<dbReference type="Gene3D" id="1.10.630.10">
    <property type="entry name" value="Cytochrome P450"/>
    <property type="match status" value="1"/>
</dbReference>
<evidence type="ECO:0000256" key="5">
    <source>
        <dbReference type="ARBA" id="ARBA00023004"/>
    </source>
</evidence>
<dbReference type="SUPFAM" id="SSF48264">
    <property type="entry name" value="Cytochrome P450"/>
    <property type="match status" value="1"/>
</dbReference>